<dbReference type="InterPro" id="IPR040442">
    <property type="entry name" value="Pyrv_kinase-like_dom_sf"/>
</dbReference>
<comment type="caution">
    <text evidence="7">The sequence shown here is derived from an EMBL/GenBank/DDBJ whole genome shotgun (WGS) entry which is preliminary data.</text>
</comment>
<comment type="cofactor">
    <cofactor evidence="1">
        <name>Mg(2+)</name>
        <dbReference type="ChEBI" id="CHEBI:18420"/>
    </cofactor>
</comment>
<dbReference type="Pfam" id="PF13714">
    <property type="entry name" value="PEP_mutase"/>
    <property type="match status" value="1"/>
</dbReference>
<dbReference type="InterPro" id="IPR015813">
    <property type="entry name" value="Pyrv/PenolPyrv_kinase-like_dom"/>
</dbReference>
<dbReference type="RefSeq" id="WP_342846497.1">
    <property type="nucleotide sequence ID" value="NZ_JBBMQO010000001.1"/>
</dbReference>
<evidence type="ECO:0000256" key="2">
    <source>
        <dbReference type="ARBA" id="ARBA00009282"/>
    </source>
</evidence>
<dbReference type="InterPro" id="IPR039556">
    <property type="entry name" value="ICL/PEPM"/>
</dbReference>
<evidence type="ECO:0000313" key="7">
    <source>
        <dbReference type="EMBL" id="MEM5500371.1"/>
    </source>
</evidence>
<organism evidence="7 8">
    <name type="scientific">Ahrensia kielensis</name>
    <dbReference type="NCBI Taxonomy" id="76980"/>
    <lineage>
        <taxon>Bacteria</taxon>
        <taxon>Pseudomonadati</taxon>
        <taxon>Pseudomonadota</taxon>
        <taxon>Alphaproteobacteria</taxon>
        <taxon>Hyphomicrobiales</taxon>
        <taxon>Ahrensiaceae</taxon>
        <taxon>Ahrensia</taxon>
    </lineage>
</organism>
<gene>
    <name evidence="7" type="primary">prpB</name>
    <name evidence="7" type="ORF">WNY59_02080</name>
</gene>
<comment type="function">
    <text evidence="6">Catalyzes the thermodynamically favored C-C bond cleavage of (2R,3S)-2-methylisocitrate to yield pyruvate and succinate.</text>
</comment>
<dbReference type="SUPFAM" id="SSF51621">
    <property type="entry name" value="Phosphoenolpyruvate/pyruvate domain"/>
    <property type="match status" value="1"/>
</dbReference>
<evidence type="ECO:0000256" key="5">
    <source>
        <dbReference type="ARBA" id="ARBA00023239"/>
    </source>
</evidence>
<dbReference type="InterPro" id="IPR018523">
    <property type="entry name" value="Isocitrate_lyase_ph_CS"/>
</dbReference>
<dbReference type="EMBL" id="JBBMQO010000001">
    <property type="protein sequence ID" value="MEM5500371.1"/>
    <property type="molecule type" value="Genomic_DNA"/>
</dbReference>
<keyword evidence="3" id="KW-0479">Metal-binding</keyword>
<accession>A0ABU9T2L8</accession>
<name>A0ABU9T2L8_9HYPH</name>
<evidence type="ECO:0000256" key="6">
    <source>
        <dbReference type="RuleBase" id="RU361121"/>
    </source>
</evidence>
<proteinExistence type="inferred from homology"/>
<dbReference type="Proteomes" id="UP001477870">
    <property type="component" value="Unassembled WGS sequence"/>
</dbReference>
<keyword evidence="4" id="KW-0460">Magnesium</keyword>
<evidence type="ECO:0000256" key="4">
    <source>
        <dbReference type="ARBA" id="ARBA00022842"/>
    </source>
</evidence>
<evidence type="ECO:0000256" key="1">
    <source>
        <dbReference type="ARBA" id="ARBA00001946"/>
    </source>
</evidence>
<evidence type="ECO:0000256" key="3">
    <source>
        <dbReference type="ARBA" id="ARBA00022723"/>
    </source>
</evidence>
<keyword evidence="8" id="KW-1185">Reference proteome</keyword>
<dbReference type="Gene3D" id="3.20.20.60">
    <property type="entry name" value="Phosphoenolpyruvate-binding domains"/>
    <property type="match status" value="1"/>
</dbReference>
<dbReference type="InterPro" id="IPR012695">
    <property type="entry name" value="PrpB"/>
</dbReference>
<dbReference type="NCBIfam" id="TIGR02317">
    <property type="entry name" value="prpB"/>
    <property type="match status" value="1"/>
</dbReference>
<keyword evidence="5 6" id="KW-0456">Lyase</keyword>
<comment type="similarity">
    <text evidence="2 6">Belongs to the isocitrate lyase/PEP mutase superfamily. Methylisocitrate lyase family.</text>
</comment>
<dbReference type="GO" id="GO:0046421">
    <property type="term" value="F:methylisocitrate lyase activity"/>
    <property type="evidence" value="ECO:0007669"/>
    <property type="project" value="UniProtKB-EC"/>
</dbReference>
<reference evidence="7 8" key="1">
    <citation type="submission" date="2024-03" db="EMBL/GenBank/DDBJ databases">
        <title>Community enrichment and isolation of bacterial strains for fucoidan degradation.</title>
        <authorList>
            <person name="Sichert A."/>
        </authorList>
    </citation>
    <scope>NUCLEOTIDE SEQUENCE [LARGE SCALE GENOMIC DNA]</scope>
    <source>
        <strain evidence="7 8">AS62</strain>
    </source>
</reference>
<dbReference type="PANTHER" id="PTHR42905:SF5">
    <property type="entry name" value="CARBOXYVINYL-CARBOXYPHOSPHONATE PHOSPHORYLMUTASE, CHLOROPLASTIC"/>
    <property type="match status" value="1"/>
</dbReference>
<sequence>MLFTTKTPTQKRADLAAQLADGKLHQFPGAFNPLCAQLIERKRFDGVYISGAVIAADLCLPDIGIATLDEFVNRGRQICRVTDLPAIIDIDTGFGEAMSAARTVRLMEEAGLAGCHIEDQVMPKRCGHLDGKEIVEASVMVQRVRAASDAKMDSNFCLIARSDARAVEGLEKSIDRMKAYVDAGADMIFPEAMQSEKEFEAIRAAIDVPILANMTEFGKSRLLNKSELESLGFNMVIYPVTTLRLAMGEVNRGLDAILKDGDQNNILDKMQHRKDLYDLLRYEQYNKFDQDLFNFEVTDTPMS</sequence>
<dbReference type="PANTHER" id="PTHR42905">
    <property type="entry name" value="PHOSPHOENOLPYRUVATE CARBOXYLASE"/>
    <property type="match status" value="1"/>
</dbReference>
<dbReference type="CDD" id="cd00377">
    <property type="entry name" value="ICL_PEPM"/>
    <property type="match status" value="1"/>
</dbReference>
<comment type="catalytic activity">
    <reaction evidence="6">
        <text>(2S,3R)-3-hydroxybutane-1,2,3-tricarboxylate = pyruvate + succinate</text>
        <dbReference type="Rhea" id="RHEA:16809"/>
        <dbReference type="ChEBI" id="CHEBI:15361"/>
        <dbReference type="ChEBI" id="CHEBI:30031"/>
        <dbReference type="ChEBI" id="CHEBI:57429"/>
        <dbReference type="EC" id="4.1.3.30"/>
    </reaction>
</comment>
<dbReference type="PROSITE" id="PS00161">
    <property type="entry name" value="ISOCITRATE_LYASE"/>
    <property type="match status" value="1"/>
</dbReference>
<comment type="pathway">
    <text evidence="6">Organic acid metabolism; propanoate degradation.</text>
</comment>
<evidence type="ECO:0000313" key="8">
    <source>
        <dbReference type="Proteomes" id="UP001477870"/>
    </source>
</evidence>
<dbReference type="EC" id="4.1.3.30" evidence="6"/>
<protein>
    <recommendedName>
        <fullName evidence="6">Methylisocitrate lyase</fullName>
        <ecNumber evidence="6">4.1.3.30</ecNumber>
    </recommendedName>
</protein>